<dbReference type="Proteomes" id="UP000474640">
    <property type="component" value="Unassembled WGS sequence"/>
</dbReference>
<dbReference type="EMBL" id="JAABOJ010000073">
    <property type="protein sequence ID" value="KAF3270579.1"/>
    <property type="molecule type" value="Genomic_DNA"/>
</dbReference>
<reference evidence="1 2" key="1">
    <citation type="submission" date="2020-01" db="EMBL/GenBank/DDBJ databases">
        <authorList>
            <person name="Palmer J.M."/>
        </authorList>
    </citation>
    <scope>NUCLEOTIDE SEQUENCE [LARGE SCALE GENOMIC DNA]</scope>
    <source>
        <strain evidence="1 2">TWF970</strain>
    </source>
</reference>
<name>A0A7C8R6V2_ORBOL</name>
<gene>
    <name evidence="1" type="ORF">TWF970_010782</name>
</gene>
<evidence type="ECO:0000313" key="1">
    <source>
        <dbReference type="EMBL" id="KAF3270579.1"/>
    </source>
</evidence>
<dbReference type="AlphaFoldDB" id="A0A7C8R6V2"/>
<sequence>MLLSLLLNRFRGLGRLFLDGSETVNMALVPGTARDDSLDTSCSVTVLVVDISLPKDAVVIGLEVKRKISDDYMSEIPTGGGLDVGYWSPIGVRPIFSTINDAVNAAYYINGEAC</sequence>
<comment type="caution">
    <text evidence="1">The sequence shown here is derived from an EMBL/GenBank/DDBJ whole genome shotgun (WGS) entry which is preliminary data.</text>
</comment>
<organism evidence="1 2">
    <name type="scientific">Orbilia oligospora</name>
    <name type="common">Nematode-trapping fungus</name>
    <name type="synonym">Arthrobotrys oligospora</name>
    <dbReference type="NCBI Taxonomy" id="2813651"/>
    <lineage>
        <taxon>Eukaryota</taxon>
        <taxon>Fungi</taxon>
        <taxon>Dikarya</taxon>
        <taxon>Ascomycota</taxon>
        <taxon>Pezizomycotina</taxon>
        <taxon>Orbiliomycetes</taxon>
        <taxon>Orbiliales</taxon>
        <taxon>Orbiliaceae</taxon>
        <taxon>Orbilia</taxon>
    </lineage>
</organism>
<evidence type="ECO:0000313" key="2">
    <source>
        <dbReference type="Proteomes" id="UP000474640"/>
    </source>
</evidence>
<protein>
    <submittedName>
        <fullName evidence="1">Uncharacterized protein</fullName>
    </submittedName>
</protein>
<proteinExistence type="predicted"/>
<accession>A0A7C8R6V2</accession>